<keyword evidence="1" id="KW-0646">Protease inhibitor</keyword>
<keyword evidence="2" id="KW-0722">Serine protease inhibitor</keyword>
<dbReference type="InterPro" id="IPR000215">
    <property type="entry name" value="Serpin_fam"/>
</dbReference>
<evidence type="ECO:0000256" key="4">
    <source>
        <dbReference type="SAM" id="SignalP"/>
    </source>
</evidence>
<sequence length="589" mass="65981">MLKELVFFGVICSLGLVNGNGLSLDDLISQHSELKPVESLPTNLNLDPSVLLRRDVINTSPHQHGHTAKNILNLAHQIGTSLLDSRSEKVIVYSPVSIAAALQLILLGANGETYNELLKLLSVDDPRSLHEDFGASINDLLATSIDDVNGGVEKANTIATGAGSVDHRVSIINGLFVQNGYSIRPDYRSVVESIYKSEITELDFENHPEDAASFINNWVEKSTNGKVKNIVSQSLSRDTRVIVASTLYFNARWKETFFEGGTHPRQFFPDGHRGRSISVEMMSFGGTLPYYDAREYHCQIIGIPYKNNLSTFYVILPDDSNAENLRKLQRDLTHDKIEYMISRMTMNTSILLLPKMHLTAEFKLKEVLKQLGVGTLFDPTRSDLSLITNEDVLGNVGRHLPLTLSQTQTGGFGAPSLPLQYENREDVLIFSRLRGDNDEEMHDTDKSKIDSPRRKRATYKVASKFEKESEPLTLKDFVLRKRITKPYAEKKLSRSRRQTSALESLNNISQLRGRVNINPGLFASEVLHKVDLTINEKGTEGGAATLVFLHKTGTDVVFRVNVPFMFLIRNEATKIPLFYGNVFEPQQHP</sequence>
<evidence type="ECO:0000256" key="3">
    <source>
        <dbReference type="RuleBase" id="RU000411"/>
    </source>
</evidence>
<dbReference type="InterPro" id="IPR023796">
    <property type="entry name" value="Serpin_dom"/>
</dbReference>
<dbReference type="InterPro" id="IPR042178">
    <property type="entry name" value="Serpin_sf_1"/>
</dbReference>
<feature type="chain" id="PRO_5025526770" evidence="4">
    <location>
        <begin position="20"/>
        <end position="589"/>
    </location>
</feature>
<dbReference type="PANTHER" id="PTHR11461:SF342">
    <property type="entry name" value="SERINE PROTEASE INHIBITOR 28DC"/>
    <property type="match status" value="1"/>
</dbReference>
<dbReference type="Pfam" id="PF00079">
    <property type="entry name" value="Serpin"/>
    <property type="match status" value="2"/>
</dbReference>
<dbReference type="InterPro" id="IPR042185">
    <property type="entry name" value="Serpin_sf_2"/>
</dbReference>
<comment type="similarity">
    <text evidence="3">Belongs to the serpin family.</text>
</comment>
<reference evidence="6" key="1">
    <citation type="submission" date="2019-10" db="EMBL/GenBank/DDBJ databases">
        <title>Short sand fly seasons in Tbilisi, Georgia, hinder development of host immunity to saliva of the visceral leishmaniasis vector Phlebotomus kandelakii.</title>
        <authorList>
            <person name="Oliveira F."/>
            <person name="Giorgobiani E."/>
            <person name="Guimaraes-Costa A.B."/>
            <person name="Abdeladhim M."/>
            <person name="Oristian J."/>
            <person name="Tskhvaradze L."/>
            <person name="Tsertsvadze N."/>
            <person name="Zakalashvili M."/>
            <person name="Valenzuela J.G."/>
            <person name="Kamhawi S."/>
        </authorList>
    </citation>
    <scope>NUCLEOTIDE SEQUENCE</scope>
    <source>
        <strain evidence="6">Wild-capture in Tbilisi</strain>
        <tissue evidence="6">Salivary glands</tissue>
    </source>
</reference>
<dbReference type="PANTHER" id="PTHR11461">
    <property type="entry name" value="SERINE PROTEASE INHIBITOR, SERPIN"/>
    <property type="match status" value="1"/>
</dbReference>
<dbReference type="SUPFAM" id="SSF56574">
    <property type="entry name" value="Serpins"/>
    <property type="match status" value="2"/>
</dbReference>
<accession>A0A6B2EJH8</accession>
<feature type="domain" description="Serpin" evidence="5">
    <location>
        <begin position="80"/>
        <end position="585"/>
    </location>
</feature>
<dbReference type="SMART" id="SM00093">
    <property type="entry name" value="SERPIN"/>
    <property type="match status" value="1"/>
</dbReference>
<organism evidence="6">
    <name type="scientific">Phlebotomus kandelakii</name>
    <dbReference type="NCBI Taxonomy" id="1109342"/>
    <lineage>
        <taxon>Eukaryota</taxon>
        <taxon>Metazoa</taxon>
        <taxon>Ecdysozoa</taxon>
        <taxon>Arthropoda</taxon>
        <taxon>Hexapoda</taxon>
        <taxon>Insecta</taxon>
        <taxon>Pterygota</taxon>
        <taxon>Neoptera</taxon>
        <taxon>Endopterygota</taxon>
        <taxon>Diptera</taxon>
        <taxon>Nematocera</taxon>
        <taxon>Psychodoidea</taxon>
        <taxon>Psychodidae</taxon>
        <taxon>Phlebotomus</taxon>
        <taxon>Larroussius</taxon>
    </lineage>
</organism>
<evidence type="ECO:0000256" key="1">
    <source>
        <dbReference type="ARBA" id="ARBA00022690"/>
    </source>
</evidence>
<keyword evidence="4" id="KW-0732">Signal</keyword>
<proteinExistence type="inferred from homology"/>
<evidence type="ECO:0000259" key="5">
    <source>
        <dbReference type="SMART" id="SM00093"/>
    </source>
</evidence>
<dbReference type="GO" id="GO:0005615">
    <property type="term" value="C:extracellular space"/>
    <property type="evidence" value="ECO:0007669"/>
    <property type="project" value="InterPro"/>
</dbReference>
<dbReference type="Gene3D" id="3.30.497.10">
    <property type="entry name" value="Antithrombin, subunit I, domain 2"/>
    <property type="match status" value="2"/>
</dbReference>
<dbReference type="EMBL" id="GIFK01004395">
    <property type="protein sequence ID" value="NBJ62098.1"/>
    <property type="molecule type" value="Transcribed_RNA"/>
</dbReference>
<dbReference type="AlphaFoldDB" id="A0A6B2EJH8"/>
<dbReference type="Gene3D" id="2.30.39.10">
    <property type="entry name" value="Alpha-1-antitrypsin, domain 1"/>
    <property type="match status" value="1"/>
</dbReference>
<protein>
    <submittedName>
        <fullName evidence="6">Putative serine proteinase inhibitor</fullName>
    </submittedName>
</protein>
<evidence type="ECO:0000313" key="6">
    <source>
        <dbReference type="EMBL" id="NBJ62098.1"/>
    </source>
</evidence>
<dbReference type="GO" id="GO:0004867">
    <property type="term" value="F:serine-type endopeptidase inhibitor activity"/>
    <property type="evidence" value="ECO:0007669"/>
    <property type="project" value="UniProtKB-KW"/>
</dbReference>
<evidence type="ECO:0000256" key="2">
    <source>
        <dbReference type="ARBA" id="ARBA00022900"/>
    </source>
</evidence>
<dbReference type="InterPro" id="IPR036186">
    <property type="entry name" value="Serpin_sf"/>
</dbReference>
<feature type="signal peptide" evidence="4">
    <location>
        <begin position="1"/>
        <end position="19"/>
    </location>
</feature>
<name>A0A6B2EJH8_9DIPT</name>